<sequence>MDASKDLLLIFTRNPELGKCKTRLAKTVGDQAALDIYTFLLEHTLQITKGLPATKYVYYSEEIWQDDIWEAGIYTKKLQQGNDLGNRMHNAFVEGFDEGFEKIVVIGSDMYDLSQVDLEQAFRELDTNDFVIGPAHDGGYYLLGMKRLYAPLFKNKAWGAENVLQDTLADLKNEEIVLLDMRNDVDLYDDIKDIEAFQAFLKHMEE</sequence>
<dbReference type="HOGENOM" id="CLU_075662_2_0_10"/>
<dbReference type="STRING" id="516051.VC82_998"/>
<evidence type="ECO:0000313" key="2">
    <source>
        <dbReference type="Proteomes" id="UP000032726"/>
    </source>
</evidence>
<dbReference type="Gene3D" id="3.90.550.10">
    <property type="entry name" value="Spore Coat Polysaccharide Biosynthesis Protein SpsA, Chain A"/>
    <property type="match status" value="1"/>
</dbReference>
<dbReference type="Pfam" id="PF09837">
    <property type="entry name" value="DUF2064"/>
    <property type="match status" value="1"/>
</dbReference>
<organism evidence="1 2">
    <name type="scientific">Flagellimonas lutaonensis</name>
    <dbReference type="NCBI Taxonomy" id="516051"/>
    <lineage>
        <taxon>Bacteria</taxon>
        <taxon>Pseudomonadati</taxon>
        <taxon>Bacteroidota</taxon>
        <taxon>Flavobacteriia</taxon>
        <taxon>Flavobacteriales</taxon>
        <taxon>Flavobacteriaceae</taxon>
        <taxon>Flagellimonas</taxon>
    </lineage>
</organism>
<dbReference type="Proteomes" id="UP000032726">
    <property type="component" value="Chromosome"/>
</dbReference>
<dbReference type="NCBIfam" id="TIGR04282">
    <property type="entry name" value="glyco_like_cofC"/>
    <property type="match status" value="1"/>
</dbReference>
<keyword evidence="1" id="KW-0808">Transferase</keyword>
<reference evidence="1 2" key="1">
    <citation type="submission" date="2015-03" db="EMBL/GenBank/DDBJ databases">
        <title>Complete genome sequence of Muricauda lutaonensis CC-HSB-11T, isolated from a coastal hot spring.</title>
        <authorList>
            <person name="Kim K.M."/>
        </authorList>
    </citation>
    <scope>NUCLEOTIDE SEQUENCE [LARGE SCALE GENOMIC DNA]</scope>
    <source>
        <strain evidence="1 2">CC-HSB-11</strain>
    </source>
</reference>
<dbReference type="PANTHER" id="PTHR36529:SF1">
    <property type="entry name" value="GLYCOSYLTRANSFERASE"/>
    <property type="match status" value="1"/>
</dbReference>
<dbReference type="GO" id="GO:0016740">
    <property type="term" value="F:transferase activity"/>
    <property type="evidence" value="ECO:0007669"/>
    <property type="project" value="UniProtKB-KW"/>
</dbReference>
<dbReference type="SUPFAM" id="SSF53448">
    <property type="entry name" value="Nucleotide-diphospho-sugar transferases"/>
    <property type="match status" value="1"/>
</dbReference>
<dbReference type="OrthoDB" id="9798250at2"/>
<evidence type="ECO:0000313" key="1">
    <source>
        <dbReference type="EMBL" id="AKA34646.1"/>
    </source>
</evidence>
<accession>A0A0D5YS06</accession>
<dbReference type="PANTHER" id="PTHR36529">
    <property type="entry name" value="SLL1095 PROTEIN"/>
    <property type="match status" value="1"/>
</dbReference>
<keyword evidence="2" id="KW-1185">Reference proteome</keyword>
<name>A0A0D5YS06_9FLAO</name>
<dbReference type="AlphaFoldDB" id="A0A0D5YS06"/>
<protein>
    <submittedName>
        <fullName evidence="1">Glycosyltransferase</fullName>
    </submittedName>
</protein>
<dbReference type="PATRIC" id="fig|516051.4.peg.1035"/>
<dbReference type="RefSeq" id="WP_045801379.1">
    <property type="nucleotide sequence ID" value="NZ_CP011071.1"/>
</dbReference>
<dbReference type="KEGG" id="mlt:VC82_998"/>
<dbReference type="InterPro" id="IPR018641">
    <property type="entry name" value="Trfase_1_rSAM/seldom-assoc"/>
</dbReference>
<gene>
    <name evidence="1" type="ORF">VC82_998</name>
</gene>
<dbReference type="InterPro" id="IPR029044">
    <property type="entry name" value="Nucleotide-diphossugar_trans"/>
</dbReference>
<proteinExistence type="predicted"/>
<dbReference type="EMBL" id="CP011071">
    <property type="protein sequence ID" value="AKA34646.1"/>
    <property type="molecule type" value="Genomic_DNA"/>
</dbReference>